<dbReference type="Proteomes" id="UP000805193">
    <property type="component" value="Unassembled WGS sequence"/>
</dbReference>
<protein>
    <submittedName>
        <fullName evidence="1">Uncharacterized protein</fullName>
    </submittedName>
</protein>
<reference evidence="1 2" key="1">
    <citation type="journal article" date="2020" name="Cell">
        <title>Large-Scale Comparative Analyses of Tick Genomes Elucidate Their Genetic Diversity and Vector Capacities.</title>
        <authorList>
            <consortium name="Tick Genome and Microbiome Consortium (TIGMIC)"/>
            <person name="Jia N."/>
            <person name="Wang J."/>
            <person name="Shi W."/>
            <person name="Du L."/>
            <person name="Sun Y."/>
            <person name="Zhan W."/>
            <person name="Jiang J.F."/>
            <person name="Wang Q."/>
            <person name="Zhang B."/>
            <person name="Ji P."/>
            <person name="Bell-Sakyi L."/>
            <person name="Cui X.M."/>
            <person name="Yuan T.T."/>
            <person name="Jiang B.G."/>
            <person name="Yang W.F."/>
            <person name="Lam T.T."/>
            <person name="Chang Q.C."/>
            <person name="Ding S.J."/>
            <person name="Wang X.J."/>
            <person name="Zhu J.G."/>
            <person name="Ruan X.D."/>
            <person name="Zhao L."/>
            <person name="Wei J.T."/>
            <person name="Ye R.Z."/>
            <person name="Que T.C."/>
            <person name="Du C.H."/>
            <person name="Zhou Y.H."/>
            <person name="Cheng J.X."/>
            <person name="Dai P.F."/>
            <person name="Guo W.B."/>
            <person name="Han X.H."/>
            <person name="Huang E.J."/>
            <person name="Li L.F."/>
            <person name="Wei W."/>
            <person name="Gao Y.C."/>
            <person name="Liu J.Z."/>
            <person name="Shao H.Z."/>
            <person name="Wang X."/>
            <person name="Wang C.C."/>
            <person name="Yang T.C."/>
            <person name="Huo Q.B."/>
            <person name="Li W."/>
            <person name="Chen H.Y."/>
            <person name="Chen S.E."/>
            <person name="Zhou L.G."/>
            <person name="Ni X.B."/>
            <person name="Tian J.H."/>
            <person name="Sheng Y."/>
            <person name="Liu T."/>
            <person name="Pan Y.S."/>
            <person name="Xia L.Y."/>
            <person name="Li J."/>
            <person name="Zhao F."/>
            <person name="Cao W.C."/>
        </authorList>
    </citation>
    <scope>NUCLEOTIDE SEQUENCE [LARGE SCALE GENOMIC DNA]</scope>
    <source>
        <strain evidence="1">Iper-2018</strain>
    </source>
</reference>
<sequence length="217" mass="23532">MMKTADRGSVKLLGTIHLARVILKVVGMGNLRMVYDDSCYGARIRVLSDDAAEGGGVPLCDTIVAVQTCLRTERLNAFWSAVDMSRNPHERRHFRVTFSSPQAVQEFDRAFTEMMDLVQSHPGRLSPGVWRGIVCGGVAIVACLALVGCRAHCRLCGSHAPTSKESPVHAGVTSRSSLFKKKDQAGRQSSEGSHYAAAVNAFSAYESDAQACHPHFL</sequence>
<evidence type="ECO:0000313" key="1">
    <source>
        <dbReference type="EMBL" id="KAG0440892.1"/>
    </source>
</evidence>
<dbReference type="EMBL" id="JABSTQ010004833">
    <property type="protein sequence ID" value="KAG0440892.1"/>
    <property type="molecule type" value="Genomic_DNA"/>
</dbReference>
<evidence type="ECO:0000313" key="2">
    <source>
        <dbReference type="Proteomes" id="UP000805193"/>
    </source>
</evidence>
<gene>
    <name evidence="1" type="ORF">HPB47_016130</name>
</gene>
<keyword evidence="2" id="KW-1185">Reference proteome</keyword>
<comment type="caution">
    <text evidence="1">The sequence shown here is derived from an EMBL/GenBank/DDBJ whole genome shotgun (WGS) entry which is preliminary data.</text>
</comment>
<organism evidence="1 2">
    <name type="scientific">Ixodes persulcatus</name>
    <name type="common">Taiga tick</name>
    <dbReference type="NCBI Taxonomy" id="34615"/>
    <lineage>
        <taxon>Eukaryota</taxon>
        <taxon>Metazoa</taxon>
        <taxon>Ecdysozoa</taxon>
        <taxon>Arthropoda</taxon>
        <taxon>Chelicerata</taxon>
        <taxon>Arachnida</taxon>
        <taxon>Acari</taxon>
        <taxon>Parasitiformes</taxon>
        <taxon>Ixodida</taxon>
        <taxon>Ixodoidea</taxon>
        <taxon>Ixodidae</taxon>
        <taxon>Ixodinae</taxon>
        <taxon>Ixodes</taxon>
    </lineage>
</organism>
<name>A0AC60QTN9_IXOPE</name>
<accession>A0AC60QTN9</accession>
<proteinExistence type="predicted"/>